<sequence>MSKKLQKPISILTSVTTTLWLSGLAMLAPMSALAVDVVDGDLIRNPSAAGMAQFDIYIVKLAGAKKFKRLILSPHVFESYKHFDKNGDGNNWNDVMDVSQAVMDGYVTSDLVREISTDPVYRLHAEEGADTGSKYWLNMTAETFTPVFDAESIYTINGTDSAGYTAGANVTDPNAAFPPSAETSEGTLTVALAADTPAAGSTVPNAARVPFTKINLTASNGDVTVDSLTVKRVGLAQDAALAGLDVIDGDTNLSINETAKTLNSVHEATFNDDIKVANGTTKPIILSANMAASLTNYAGETPALSLTSITLKGTAALNGTLPITGNAMTNNSTITIGSATVGPGAYQNATSSSIQVGKQDYTFMSFQVQAGSTEKVEFSQVKIYQQGSASLSTDLKNMELLAETTKIADGVVKSNQYVTFNFDKITLDKGQIKQFQVRADVESGSARTVDLGIYRTTDLLVKGVTYNYNITPTYSGAGTSSGNPVLSDREFTISNGTVEVQRSNEITATNIAVANNQYLGAFKFTVKGESVDVSALTLTITSSTSGNIEDALTGVELVDPNGNVVAGPTDITNNAVTVAWTDTFTAPIGDTVYKVRADLATNGGWSTNDTIYVKFTPSAMTIRGGVTSNTITATPSSSVSGNTQTVKAAALTVTRNTLPADGNIIVNQQAVTLTSWNFDASNSGEDIRITQIAFAGRGQSATNTGSLTVYADGVQQSPINDAISTQPNTSTFSLETPIIVKKGTSAKIELKGNKTTVASDATENWGMADSAGANVTAYGLSTSNAVTETLTPDHGPTLTNKVNGTLTIETSNNPSSAILLAGSTGNVFSNVKLTAQDEDLRLDQLRVLLADGGYAFSGLTGEYRDVTNVALYVGTTKLGNASIPSTGEYTFNFDADTLTILKGTGNAKTVTIKADMSTIDPNTDNAPGTNSADLKIGFGGANGVKTTGKSSNTEISTTTYETYNNSTSSAMVLRSSKPTVALPTASARLGAASSLAGGGNIGLYAFKVTADASGGDVLLYRTTFVFATTGVDLASVLIKDQNGSTIKAAVNPTVANPASPQYYYTATFDNPDFTVDTTVPSTEAIKVPAGESRTFTVYGTVTNASTGDAISTFLVGDTASTSNEVNTSNYATQFGTPDYNFASEVGNFVWSDNYKQKNIEGTGGNNATTANQWYNGHLVPGLENAVSTTVYVVGY</sequence>
<dbReference type="Proteomes" id="UP000176974">
    <property type="component" value="Unassembled WGS sequence"/>
</dbReference>
<feature type="chain" id="PRO_5009582854" evidence="1">
    <location>
        <begin position="35"/>
        <end position="1195"/>
    </location>
</feature>
<dbReference type="EMBL" id="MHMY01000010">
    <property type="protein sequence ID" value="OGZ35518.1"/>
    <property type="molecule type" value="Genomic_DNA"/>
</dbReference>
<protein>
    <submittedName>
        <fullName evidence="2">Uncharacterized protein</fullName>
    </submittedName>
</protein>
<keyword evidence="1" id="KW-0732">Signal</keyword>
<proteinExistence type="predicted"/>
<evidence type="ECO:0000313" key="2">
    <source>
        <dbReference type="EMBL" id="OGZ35518.1"/>
    </source>
</evidence>
<feature type="signal peptide" evidence="1">
    <location>
        <begin position="1"/>
        <end position="34"/>
    </location>
</feature>
<organism evidence="2 3">
    <name type="scientific">Candidatus Portnoybacteria bacterium RIFCSPHIGHO2_01_FULL_40_12b</name>
    <dbReference type="NCBI Taxonomy" id="1801994"/>
    <lineage>
        <taxon>Bacteria</taxon>
        <taxon>Candidatus Portnoyibacteriota</taxon>
    </lineage>
</organism>
<evidence type="ECO:0000256" key="1">
    <source>
        <dbReference type="SAM" id="SignalP"/>
    </source>
</evidence>
<name>A0A1G2FD51_9BACT</name>
<gene>
    <name evidence="2" type="ORF">A2815_00745</name>
</gene>
<evidence type="ECO:0000313" key="3">
    <source>
        <dbReference type="Proteomes" id="UP000176974"/>
    </source>
</evidence>
<dbReference type="AlphaFoldDB" id="A0A1G2FD51"/>
<comment type="caution">
    <text evidence="2">The sequence shown here is derived from an EMBL/GenBank/DDBJ whole genome shotgun (WGS) entry which is preliminary data.</text>
</comment>
<accession>A0A1G2FD51</accession>
<reference evidence="2 3" key="1">
    <citation type="journal article" date="2016" name="Nat. Commun.">
        <title>Thousands of microbial genomes shed light on interconnected biogeochemical processes in an aquifer system.</title>
        <authorList>
            <person name="Anantharaman K."/>
            <person name="Brown C.T."/>
            <person name="Hug L.A."/>
            <person name="Sharon I."/>
            <person name="Castelle C.J."/>
            <person name="Probst A.J."/>
            <person name="Thomas B.C."/>
            <person name="Singh A."/>
            <person name="Wilkins M.J."/>
            <person name="Karaoz U."/>
            <person name="Brodie E.L."/>
            <person name="Williams K.H."/>
            <person name="Hubbard S.S."/>
            <person name="Banfield J.F."/>
        </authorList>
    </citation>
    <scope>NUCLEOTIDE SEQUENCE [LARGE SCALE GENOMIC DNA]</scope>
</reference>